<dbReference type="Proteomes" id="UP000199073">
    <property type="component" value="Unassembled WGS sequence"/>
</dbReference>
<dbReference type="PANTHER" id="PTHR39555">
    <property type="entry name" value="FIMBRIAL ASSEMBLY PROTEIN PILO-LIKE PROTEIN-RELATED"/>
    <property type="match status" value="1"/>
</dbReference>
<reference evidence="3 4" key="1">
    <citation type="submission" date="2016-10" db="EMBL/GenBank/DDBJ databases">
        <authorList>
            <person name="de Groot N.N."/>
        </authorList>
    </citation>
    <scope>NUCLEOTIDE SEQUENCE [LARGE SCALE GENOMIC DNA]</scope>
    <source>
        <strain evidence="3 4">DSM 12130</strain>
    </source>
</reference>
<keyword evidence="4" id="KW-1185">Reference proteome</keyword>
<dbReference type="GO" id="GO:0043107">
    <property type="term" value="P:type IV pilus-dependent motility"/>
    <property type="evidence" value="ECO:0007669"/>
    <property type="project" value="InterPro"/>
</dbReference>
<evidence type="ECO:0000313" key="4">
    <source>
        <dbReference type="Proteomes" id="UP000199073"/>
    </source>
</evidence>
<dbReference type="AlphaFoldDB" id="A0A1H0SDS7"/>
<name>A0A1H0SDS7_9BACT</name>
<dbReference type="OrthoDB" id="5502253at2"/>
<dbReference type="STRING" id="91360.SAMN05660330_02651"/>
<dbReference type="EMBL" id="FNJI01000018">
    <property type="protein sequence ID" value="SDP39952.1"/>
    <property type="molecule type" value="Genomic_DNA"/>
</dbReference>
<dbReference type="Gene3D" id="3.30.70.60">
    <property type="match status" value="1"/>
</dbReference>
<feature type="coiled-coil region" evidence="1">
    <location>
        <begin position="51"/>
        <end position="95"/>
    </location>
</feature>
<evidence type="ECO:0000256" key="1">
    <source>
        <dbReference type="SAM" id="Coils"/>
    </source>
</evidence>
<evidence type="ECO:0000313" key="3">
    <source>
        <dbReference type="EMBL" id="SDP39952.1"/>
    </source>
</evidence>
<feature type="transmembrane region" description="Helical" evidence="2">
    <location>
        <begin position="25"/>
        <end position="44"/>
    </location>
</feature>
<dbReference type="PANTHER" id="PTHR39555:SF1">
    <property type="entry name" value="TYPE IV PILUS INNER MEMBRANE COMPONENT PILO"/>
    <property type="match status" value="1"/>
</dbReference>
<proteinExistence type="predicted"/>
<keyword evidence="1" id="KW-0175">Coiled coil</keyword>
<accession>A0A1H0SDS7</accession>
<dbReference type="InterPro" id="IPR014717">
    <property type="entry name" value="Transl_elong_EF1B/ribsomal_bS6"/>
</dbReference>
<keyword evidence="2" id="KW-1133">Transmembrane helix</keyword>
<dbReference type="InterPro" id="IPR007445">
    <property type="entry name" value="PilO"/>
</dbReference>
<dbReference type="GO" id="GO:0043683">
    <property type="term" value="P:type IV pilus assembly"/>
    <property type="evidence" value="ECO:0007669"/>
    <property type="project" value="InterPro"/>
</dbReference>
<organism evidence="3 4">
    <name type="scientific">Desulforhopalus singaporensis</name>
    <dbReference type="NCBI Taxonomy" id="91360"/>
    <lineage>
        <taxon>Bacteria</taxon>
        <taxon>Pseudomonadati</taxon>
        <taxon>Thermodesulfobacteriota</taxon>
        <taxon>Desulfobulbia</taxon>
        <taxon>Desulfobulbales</taxon>
        <taxon>Desulfocapsaceae</taxon>
        <taxon>Desulforhopalus</taxon>
    </lineage>
</organism>
<gene>
    <name evidence="3" type="ORF">SAMN05660330_02651</name>
</gene>
<dbReference type="Pfam" id="PF04350">
    <property type="entry name" value="PilO"/>
    <property type="match status" value="1"/>
</dbReference>
<sequence>MKKGNSAFSSFIDNRFIPLSNKAKLVILVLIVALPTVAFYFAYYQPNSETIASLERQKANIEKQLAEVKRKAANLEKFEQELAQAQEKFLELAVLLPKEKEIPKLLKDISSLGRTAGLDFNIFKPLPDVPKDFYAEIPISIKVRGPYHNMGFFFDNVSKLERIVSVTNVKMSSPKQEQGEMLLNSDCRLLTYRFTNVELQKKKPKK</sequence>
<dbReference type="RefSeq" id="WP_092223597.1">
    <property type="nucleotide sequence ID" value="NZ_FNJI01000018.1"/>
</dbReference>
<evidence type="ECO:0000256" key="2">
    <source>
        <dbReference type="SAM" id="Phobius"/>
    </source>
</evidence>
<keyword evidence="2" id="KW-0812">Transmembrane</keyword>
<protein>
    <submittedName>
        <fullName evidence="3">Type IV pilus assembly protein PilO</fullName>
    </submittedName>
</protein>
<keyword evidence="2" id="KW-0472">Membrane</keyword>